<feature type="transmembrane region" description="Helical" evidence="8">
    <location>
        <begin position="240"/>
        <end position="262"/>
    </location>
</feature>
<feature type="transmembrane region" description="Helical" evidence="8">
    <location>
        <begin position="209"/>
        <end position="228"/>
    </location>
</feature>
<evidence type="ECO:0000256" key="7">
    <source>
        <dbReference type="ARBA" id="ARBA00023136"/>
    </source>
</evidence>
<feature type="transmembrane region" description="Helical" evidence="8">
    <location>
        <begin position="20"/>
        <end position="37"/>
    </location>
</feature>
<evidence type="ECO:0000259" key="9">
    <source>
        <dbReference type="Pfam" id="PF13231"/>
    </source>
</evidence>
<evidence type="ECO:0000313" key="11">
    <source>
        <dbReference type="Proteomes" id="UP000476055"/>
    </source>
</evidence>
<sequence length="546" mass="62894">MLLSGRMGDMQTMTEQKKRYTILGIFVAMFLFGAFFLRETGVYFDENQEERILYMNILQYGETLRIPKLTNWFQWKEEYHPICVEADKDHGSAPYYLCAPLLMKLDQHPDAVRLQSEVWHAYTYALFFLGVIYMYRLLWELFRDRRTALLGTLMLFLTPRIFADGLYNNKDSVLMSLIIVMLFYGIRFLERKDFKNACLLGICAGFCGNLKISGIYVFAMIGGFYLLILTTEKKWSGKTFFVGLTAAVVGFLSYLTLTPAIWGQGFHLWEFLMWNLSNSTEYSRMDGKVLFDGTWYVHSTNPLPWYYLPKLIALTIPVYLSVLLWSSIGIWIYKGRKHQWNFADRIYPLFALTSGIPVLVAMLCDPNLYNGWRHMYFIYGPMIVMMAYAVRYLLQQPEIRARRIATAMLVVLIGCNGVGIALTGQSSSAYTNILAGGDACGRYEMDYYGVTAKKVLKSLVDRYGEICIRSDGCGATIVNYYVLPAEYREKIRLVSSQEEIQAAVAQGKLVLGCVNPSYDILPEGEDVVWLEDWKAWGNTYMKIRKY</sequence>
<comment type="caution">
    <text evidence="10">The sequence shown here is derived from an EMBL/GenBank/DDBJ whole genome shotgun (WGS) entry which is preliminary data.</text>
</comment>
<feature type="domain" description="Glycosyltransferase RgtA/B/C/D-like" evidence="9">
    <location>
        <begin position="127"/>
        <end position="252"/>
    </location>
</feature>
<evidence type="ECO:0000256" key="6">
    <source>
        <dbReference type="ARBA" id="ARBA00022989"/>
    </source>
</evidence>
<evidence type="ECO:0000256" key="4">
    <source>
        <dbReference type="ARBA" id="ARBA00022679"/>
    </source>
</evidence>
<keyword evidence="4 10" id="KW-0808">Transferase</keyword>
<feature type="transmembrane region" description="Helical" evidence="8">
    <location>
        <begin position="311"/>
        <end position="333"/>
    </location>
</feature>
<dbReference type="GO" id="GO:0016763">
    <property type="term" value="F:pentosyltransferase activity"/>
    <property type="evidence" value="ECO:0007669"/>
    <property type="project" value="TreeGrafter"/>
</dbReference>
<keyword evidence="7 8" id="KW-0472">Membrane</keyword>
<dbReference type="GO" id="GO:0009103">
    <property type="term" value="P:lipopolysaccharide biosynthetic process"/>
    <property type="evidence" value="ECO:0007669"/>
    <property type="project" value="UniProtKB-ARBA"/>
</dbReference>
<keyword evidence="2" id="KW-1003">Cell membrane</keyword>
<feature type="transmembrane region" description="Helical" evidence="8">
    <location>
        <begin position="345"/>
        <end position="363"/>
    </location>
</feature>
<name>A0A6L5YLA3_9FIRM</name>
<accession>A0A6L5YLA3</accession>
<evidence type="ECO:0000313" key="10">
    <source>
        <dbReference type="EMBL" id="MST59146.1"/>
    </source>
</evidence>
<keyword evidence="5 8" id="KW-0812">Transmembrane</keyword>
<evidence type="ECO:0000256" key="3">
    <source>
        <dbReference type="ARBA" id="ARBA00022676"/>
    </source>
</evidence>
<feature type="transmembrane region" description="Helical" evidence="8">
    <location>
        <begin position="119"/>
        <end position="138"/>
    </location>
</feature>
<keyword evidence="3" id="KW-0328">Glycosyltransferase</keyword>
<evidence type="ECO:0000256" key="8">
    <source>
        <dbReference type="SAM" id="Phobius"/>
    </source>
</evidence>
<dbReference type="EMBL" id="VUMU01000020">
    <property type="protein sequence ID" value="MST59146.1"/>
    <property type="molecule type" value="Genomic_DNA"/>
</dbReference>
<feature type="transmembrane region" description="Helical" evidence="8">
    <location>
        <begin position="172"/>
        <end position="189"/>
    </location>
</feature>
<reference evidence="10 11" key="1">
    <citation type="submission" date="2019-08" db="EMBL/GenBank/DDBJ databases">
        <title>In-depth cultivation of the pig gut microbiome towards novel bacterial diversity and tailored functional studies.</title>
        <authorList>
            <person name="Wylensek D."/>
            <person name="Hitch T.C.A."/>
            <person name="Clavel T."/>
        </authorList>
    </citation>
    <scope>NUCLEOTIDE SEQUENCE [LARGE SCALE GENOMIC DNA]</scope>
    <source>
        <strain evidence="10 11">WCA3-601-WT-6H</strain>
    </source>
</reference>
<dbReference type="AlphaFoldDB" id="A0A6L5YLA3"/>
<evidence type="ECO:0000256" key="5">
    <source>
        <dbReference type="ARBA" id="ARBA00022692"/>
    </source>
</evidence>
<dbReference type="InterPro" id="IPR050297">
    <property type="entry name" value="LipidA_mod_glycosyltrf_83"/>
</dbReference>
<comment type="subcellular location">
    <subcellularLocation>
        <location evidence="1">Cell membrane</location>
        <topology evidence="1">Multi-pass membrane protein</topology>
    </subcellularLocation>
</comment>
<protein>
    <submittedName>
        <fullName evidence="10">Glycosyltransferase family 39 protein</fullName>
    </submittedName>
</protein>
<gene>
    <name evidence="10" type="ORF">FYJ59_13035</name>
</gene>
<dbReference type="PANTHER" id="PTHR33908:SF11">
    <property type="entry name" value="MEMBRANE PROTEIN"/>
    <property type="match status" value="1"/>
</dbReference>
<keyword evidence="11" id="KW-1185">Reference proteome</keyword>
<dbReference type="Pfam" id="PF13231">
    <property type="entry name" value="PMT_2"/>
    <property type="match status" value="1"/>
</dbReference>
<dbReference type="PANTHER" id="PTHR33908">
    <property type="entry name" value="MANNOSYLTRANSFERASE YKCB-RELATED"/>
    <property type="match status" value="1"/>
</dbReference>
<organism evidence="10 11">
    <name type="scientific">Waltera intestinalis</name>
    <dbReference type="NCBI Taxonomy" id="2606635"/>
    <lineage>
        <taxon>Bacteria</taxon>
        <taxon>Bacillati</taxon>
        <taxon>Bacillota</taxon>
        <taxon>Clostridia</taxon>
        <taxon>Lachnospirales</taxon>
        <taxon>Lachnospiraceae</taxon>
        <taxon>Waltera</taxon>
    </lineage>
</organism>
<evidence type="ECO:0000256" key="2">
    <source>
        <dbReference type="ARBA" id="ARBA00022475"/>
    </source>
</evidence>
<keyword evidence="6 8" id="KW-1133">Transmembrane helix</keyword>
<dbReference type="GO" id="GO:0005886">
    <property type="term" value="C:plasma membrane"/>
    <property type="evidence" value="ECO:0007669"/>
    <property type="project" value="UniProtKB-SubCell"/>
</dbReference>
<feature type="transmembrane region" description="Helical" evidence="8">
    <location>
        <begin position="375"/>
        <end position="394"/>
    </location>
</feature>
<proteinExistence type="predicted"/>
<dbReference type="InterPro" id="IPR038731">
    <property type="entry name" value="RgtA/B/C-like"/>
</dbReference>
<feature type="transmembrane region" description="Helical" evidence="8">
    <location>
        <begin position="406"/>
        <end position="424"/>
    </location>
</feature>
<evidence type="ECO:0000256" key="1">
    <source>
        <dbReference type="ARBA" id="ARBA00004651"/>
    </source>
</evidence>
<dbReference type="Proteomes" id="UP000476055">
    <property type="component" value="Unassembled WGS sequence"/>
</dbReference>